<comment type="caution">
    <text evidence="3">The sequence shown here is derived from an EMBL/GenBank/DDBJ whole genome shotgun (WGS) entry which is preliminary data.</text>
</comment>
<evidence type="ECO:0000256" key="2">
    <source>
        <dbReference type="SAM" id="SignalP"/>
    </source>
</evidence>
<dbReference type="PANTHER" id="PTHR12000">
    <property type="entry name" value="HEMOGLOBINASE FAMILY MEMBER"/>
    <property type="match status" value="1"/>
</dbReference>
<accession>A0A2J8QMV3</accession>
<dbReference type="Gene3D" id="3.40.50.1460">
    <property type="match status" value="1"/>
</dbReference>
<dbReference type="AlphaFoldDB" id="A0A2J8QMV3"/>
<evidence type="ECO:0000256" key="1">
    <source>
        <dbReference type="ARBA" id="ARBA00009941"/>
    </source>
</evidence>
<gene>
    <name evidence="3" type="ORF">CK820_G0025120</name>
</gene>
<dbReference type="Proteomes" id="UP000236370">
    <property type="component" value="Unassembled WGS sequence"/>
</dbReference>
<dbReference type="GO" id="GO:0006508">
    <property type="term" value="P:proteolysis"/>
    <property type="evidence" value="ECO:0007669"/>
    <property type="project" value="InterPro"/>
</dbReference>
<evidence type="ECO:0000313" key="3">
    <source>
        <dbReference type="EMBL" id="PNI97612.1"/>
    </source>
</evidence>
<keyword evidence="2" id="KW-0732">Signal</keyword>
<organism evidence="3 4">
    <name type="scientific">Pan troglodytes</name>
    <name type="common">Chimpanzee</name>
    <dbReference type="NCBI Taxonomy" id="9598"/>
    <lineage>
        <taxon>Eukaryota</taxon>
        <taxon>Metazoa</taxon>
        <taxon>Chordata</taxon>
        <taxon>Craniata</taxon>
        <taxon>Vertebrata</taxon>
        <taxon>Euteleostomi</taxon>
        <taxon>Mammalia</taxon>
        <taxon>Eutheria</taxon>
        <taxon>Euarchontoglires</taxon>
        <taxon>Primates</taxon>
        <taxon>Haplorrhini</taxon>
        <taxon>Catarrhini</taxon>
        <taxon>Hominidae</taxon>
        <taxon>Pan</taxon>
    </lineage>
</organism>
<reference evidence="3 4" key="1">
    <citation type="submission" date="2017-12" db="EMBL/GenBank/DDBJ databases">
        <title>High-resolution comparative analysis of great ape genomes.</title>
        <authorList>
            <person name="Pollen A."/>
            <person name="Hastie A."/>
            <person name="Hormozdiari F."/>
            <person name="Dougherty M."/>
            <person name="Liu R."/>
            <person name="Chaisson M."/>
            <person name="Hoppe E."/>
            <person name="Hill C."/>
            <person name="Pang A."/>
            <person name="Hillier L."/>
            <person name="Baker C."/>
            <person name="Armstrong J."/>
            <person name="Shendure J."/>
            <person name="Paten B."/>
            <person name="Wilson R."/>
            <person name="Chao H."/>
            <person name="Schneider V."/>
            <person name="Ventura M."/>
            <person name="Kronenberg Z."/>
            <person name="Murali S."/>
            <person name="Gordon D."/>
            <person name="Cantsilieris S."/>
            <person name="Munson K."/>
            <person name="Nelson B."/>
            <person name="Raja A."/>
            <person name="Underwood J."/>
            <person name="Diekhans M."/>
            <person name="Fiddes I."/>
            <person name="Haussler D."/>
            <person name="Eichler E."/>
        </authorList>
    </citation>
    <scope>NUCLEOTIDE SEQUENCE [LARGE SCALE GENOMIC DNA]</scope>
    <source>
        <strain evidence="3">Yerkes chimp pedigree #C0471</strain>
    </source>
</reference>
<feature type="non-terminal residue" evidence="3">
    <location>
        <position position="57"/>
    </location>
</feature>
<dbReference type="SMR" id="A0A2J8QMV3"/>
<proteinExistence type="inferred from homology"/>
<dbReference type="PANTHER" id="PTHR12000:SF42">
    <property type="entry name" value="LEGUMAIN"/>
    <property type="match status" value="1"/>
</dbReference>
<name>A0A2J8QMV3_PANTR</name>
<dbReference type="InterPro" id="IPR001096">
    <property type="entry name" value="Peptidase_C13"/>
</dbReference>
<comment type="similarity">
    <text evidence="1">Belongs to the peptidase C13 family.</text>
</comment>
<feature type="chain" id="PRO_5014357680" evidence="2">
    <location>
        <begin position="18"/>
        <end position="57"/>
    </location>
</feature>
<dbReference type="GO" id="GO:0008233">
    <property type="term" value="F:peptidase activity"/>
    <property type="evidence" value="ECO:0007669"/>
    <property type="project" value="InterPro"/>
</dbReference>
<dbReference type="Pfam" id="PF01650">
    <property type="entry name" value="Peptidase_C13"/>
    <property type="match status" value="1"/>
</dbReference>
<feature type="signal peptide" evidence="2">
    <location>
        <begin position="1"/>
        <end position="17"/>
    </location>
</feature>
<sequence>MVWKVAVFLSVALGIGAVPIDDPEDGGKHWVVIVAGSNGWYNYRHQADACHAYQIIH</sequence>
<dbReference type="EMBL" id="NBAG03000028">
    <property type="protein sequence ID" value="PNI97612.1"/>
    <property type="molecule type" value="Genomic_DNA"/>
</dbReference>
<evidence type="ECO:0000313" key="4">
    <source>
        <dbReference type="Proteomes" id="UP000236370"/>
    </source>
</evidence>
<protein>
    <submittedName>
        <fullName evidence="3">LGMN isoform 8</fullName>
    </submittedName>
</protein>